<name>A0A919AYQ4_9ACTN</name>
<sequence>MTHRESGTDALRQSMVDYLMRIIGLPDDEELAREADEVVRALDGRLSTGRHAAA</sequence>
<dbReference type="EMBL" id="BNBD01000001">
    <property type="protein sequence ID" value="GHF29925.1"/>
    <property type="molecule type" value="Genomic_DNA"/>
</dbReference>
<reference evidence="1" key="2">
    <citation type="submission" date="2020-09" db="EMBL/GenBank/DDBJ databases">
        <authorList>
            <person name="Sun Q."/>
            <person name="Ohkuma M."/>
        </authorList>
    </citation>
    <scope>NUCLEOTIDE SEQUENCE</scope>
    <source>
        <strain evidence="1">JCM 4059</strain>
    </source>
</reference>
<keyword evidence="2" id="KW-1185">Reference proteome</keyword>
<proteinExistence type="predicted"/>
<evidence type="ECO:0000313" key="2">
    <source>
        <dbReference type="Proteomes" id="UP000638313"/>
    </source>
</evidence>
<evidence type="ECO:0000313" key="1">
    <source>
        <dbReference type="EMBL" id="GHF29925.1"/>
    </source>
</evidence>
<comment type="caution">
    <text evidence="1">The sequence shown here is derived from an EMBL/GenBank/DDBJ whole genome shotgun (WGS) entry which is preliminary data.</text>
</comment>
<dbReference type="RefSeq" id="WP_190127998.1">
    <property type="nucleotide sequence ID" value="NZ_BNBD01000001.1"/>
</dbReference>
<dbReference type="AlphaFoldDB" id="A0A919AYQ4"/>
<accession>A0A919AYQ4</accession>
<reference evidence="1" key="1">
    <citation type="journal article" date="2014" name="Int. J. Syst. Evol. Microbiol.">
        <title>Complete genome sequence of Corynebacterium casei LMG S-19264T (=DSM 44701T), isolated from a smear-ripened cheese.</title>
        <authorList>
            <consortium name="US DOE Joint Genome Institute (JGI-PGF)"/>
            <person name="Walter F."/>
            <person name="Albersmeier A."/>
            <person name="Kalinowski J."/>
            <person name="Ruckert C."/>
        </authorList>
    </citation>
    <scope>NUCLEOTIDE SEQUENCE</scope>
    <source>
        <strain evidence="1">JCM 4059</strain>
    </source>
</reference>
<protein>
    <submittedName>
        <fullName evidence="1">Uncharacterized protein</fullName>
    </submittedName>
</protein>
<dbReference type="Proteomes" id="UP000638313">
    <property type="component" value="Unassembled WGS sequence"/>
</dbReference>
<gene>
    <name evidence="1" type="ORF">GCM10010218_08910</name>
</gene>
<organism evidence="1 2">
    <name type="scientific">Streptomyces mashuensis</name>
    <dbReference type="NCBI Taxonomy" id="33904"/>
    <lineage>
        <taxon>Bacteria</taxon>
        <taxon>Bacillati</taxon>
        <taxon>Actinomycetota</taxon>
        <taxon>Actinomycetes</taxon>
        <taxon>Kitasatosporales</taxon>
        <taxon>Streptomycetaceae</taxon>
        <taxon>Streptomyces</taxon>
    </lineage>
</organism>